<dbReference type="Gene3D" id="3.30.40.10">
    <property type="entry name" value="Zinc/RING finger domain, C3HC4 (zinc finger)"/>
    <property type="match status" value="2"/>
</dbReference>
<feature type="region of interest" description="Disordered" evidence="5">
    <location>
        <begin position="222"/>
        <end position="258"/>
    </location>
</feature>
<accession>A0A3B4BZP5</accession>
<reference evidence="9 10" key="1">
    <citation type="submission" date="2020-10" db="EMBL/GenBank/DDBJ databases">
        <title>Pygocentrus nattereri (red-bellied piranha) genome, fPygNat1, primary haplotype.</title>
        <authorList>
            <person name="Myers G."/>
            <person name="Meyer A."/>
            <person name="Karagic N."/>
            <person name="Pippel M."/>
            <person name="Winkler S."/>
            <person name="Tracey A."/>
            <person name="Wood J."/>
            <person name="Formenti G."/>
            <person name="Howe K."/>
            <person name="Fedrigo O."/>
            <person name="Jarvis E.D."/>
        </authorList>
    </citation>
    <scope>NUCLEOTIDE SEQUENCE [LARGE SCALE GENOMIC DNA]</scope>
</reference>
<proteinExistence type="predicted"/>
<evidence type="ECO:0000313" key="9">
    <source>
        <dbReference type="Ensembl" id="ENSPNAP00000004001.2"/>
    </source>
</evidence>
<keyword evidence="1 4" id="KW-0479">Metal-binding</keyword>
<evidence type="ECO:0000256" key="5">
    <source>
        <dbReference type="SAM" id="MobiDB-lite"/>
    </source>
</evidence>
<dbReference type="PROSITE" id="PS50145">
    <property type="entry name" value="ZF_TRAF"/>
    <property type="match status" value="1"/>
</dbReference>
<keyword evidence="2 4" id="KW-0863">Zinc-finger</keyword>
<name>A0A3B4BZP5_PYGNA</name>
<evidence type="ECO:0008006" key="11">
    <source>
        <dbReference type="Google" id="ProtNLM"/>
    </source>
</evidence>
<evidence type="ECO:0000259" key="8">
    <source>
        <dbReference type="PROSITE" id="PS51081"/>
    </source>
</evidence>
<dbReference type="SUPFAM" id="SSF57850">
    <property type="entry name" value="RING/U-box"/>
    <property type="match status" value="1"/>
</dbReference>
<dbReference type="Pfam" id="PF13923">
    <property type="entry name" value="zf-C3HC4_2"/>
    <property type="match status" value="1"/>
</dbReference>
<keyword evidence="3 4" id="KW-0862">Zinc</keyword>
<dbReference type="InterPro" id="IPR013010">
    <property type="entry name" value="Znf_SIAH"/>
</dbReference>
<dbReference type="Ensembl" id="ENSPNAT00000007752.2">
    <property type="protein sequence ID" value="ENSPNAP00000004001.2"/>
    <property type="gene ID" value="ENSPNAG00000010442.2"/>
</dbReference>
<dbReference type="InterPro" id="IPR001841">
    <property type="entry name" value="Znf_RING"/>
</dbReference>
<evidence type="ECO:0000256" key="3">
    <source>
        <dbReference type="ARBA" id="ARBA00022833"/>
    </source>
</evidence>
<dbReference type="PANTHER" id="PTHR10131:SF94">
    <property type="entry name" value="TNF RECEPTOR-ASSOCIATED FACTOR 4"/>
    <property type="match status" value="1"/>
</dbReference>
<dbReference type="InterPro" id="IPR013083">
    <property type="entry name" value="Znf_RING/FYVE/PHD"/>
</dbReference>
<feature type="domain" description="TRAF-type" evidence="7">
    <location>
        <begin position="114"/>
        <end position="157"/>
    </location>
</feature>
<evidence type="ECO:0000256" key="4">
    <source>
        <dbReference type="PROSITE-ProRule" id="PRU00207"/>
    </source>
</evidence>
<dbReference type="STRING" id="42514.ENSPNAP00000004001"/>
<dbReference type="PANTHER" id="PTHR10131">
    <property type="entry name" value="TNF RECEPTOR ASSOCIATED FACTOR"/>
    <property type="match status" value="1"/>
</dbReference>
<evidence type="ECO:0000256" key="1">
    <source>
        <dbReference type="ARBA" id="ARBA00022723"/>
    </source>
</evidence>
<feature type="zinc finger region" description="TRAF-type" evidence="4">
    <location>
        <begin position="114"/>
        <end position="157"/>
    </location>
</feature>
<dbReference type="GO" id="GO:0008270">
    <property type="term" value="F:zinc ion binding"/>
    <property type="evidence" value="ECO:0007669"/>
    <property type="project" value="UniProtKB-KW"/>
</dbReference>
<evidence type="ECO:0000313" key="10">
    <source>
        <dbReference type="Proteomes" id="UP001501920"/>
    </source>
</evidence>
<dbReference type="PROSITE" id="PS00518">
    <property type="entry name" value="ZF_RING_1"/>
    <property type="match status" value="1"/>
</dbReference>
<feature type="domain" description="SIAH-type" evidence="8">
    <location>
        <begin position="90"/>
        <end position="148"/>
    </location>
</feature>
<sequence>HNDPFLSHESSHMIGGYEVELFVDTPDHDLICIICRGVLRCPVRVACNHIFCKRCILQWMRRQETCPCCRKPISQSLMFVMFKLSKSISRLPIKCRNEQQGCRATVPLSDEYLHSSACPYEWLLCPHPGCGARVLRKDSQEHERTCGHWRQLCPMGCGVLLDRDSQVRHNCYRELQQRYESQRQTQRTIAAALRRKMLRMQSSMNHMRRQIGLICESLELSQGAEGPGEDPGEGTSAGTGSRASYSSSSSNTSSSSSS</sequence>
<dbReference type="OMA" id="CMVTCPL"/>
<dbReference type="Pfam" id="PF02176">
    <property type="entry name" value="zf-TRAF"/>
    <property type="match status" value="1"/>
</dbReference>
<dbReference type="GeneTree" id="ENSGT00530000063647"/>
<feature type="domain" description="RING-type" evidence="6">
    <location>
        <begin position="32"/>
        <end position="70"/>
    </location>
</feature>
<dbReference type="InterPro" id="IPR017907">
    <property type="entry name" value="Znf_RING_CS"/>
</dbReference>
<organism evidence="9 10">
    <name type="scientific">Pygocentrus nattereri</name>
    <name type="common">Red-bellied piranha</name>
    <dbReference type="NCBI Taxonomy" id="42514"/>
    <lineage>
        <taxon>Eukaryota</taxon>
        <taxon>Metazoa</taxon>
        <taxon>Chordata</taxon>
        <taxon>Craniata</taxon>
        <taxon>Vertebrata</taxon>
        <taxon>Euteleostomi</taxon>
        <taxon>Actinopterygii</taxon>
        <taxon>Neopterygii</taxon>
        <taxon>Teleostei</taxon>
        <taxon>Ostariophysi</taxon>
        <taxon>Characiformes</taxon>
        <taxon>Characoidei</taxon>
        <taxon>Pygocentrus</taxon>
    </lineage>
</organism>
<dbReference type="AlphaFoldDB" id="A0A3B4BZP5"/>
<dbReference type="InterPro" id="IPR001293">
    <property type="entry name" value="Znf_TRAF"/>
</dbReference>
<reference evidence="9" key="2">
    <citation type="submission" date="2025-08" db="UniProtKB">
        <authorList>
            <consortium name="Ensembl"/>
        </authorList>
    </citation>
    <scope>IDENTIFICATION</scope>
</reference>
<dbReference type="Proteomes" id="UP001501920">
    <property type="component" value="Chromosome 13"/>
</dbReference>
<evidence type="ECO:0000259" key="6">
    <source>
        <dbReference type="PROSITE" id="PS50089"/>
    </source>
</evidence>
<evidence type="ECO:0000259" key="7">
    <source>
        <dbReference type="PROSITE" id="PS50145"/>
    </source>
</evidence>
<dbReference type="SUPFAM" id="SSF49599">
    <property type="entry name" value="TRAF domain-like"/>
    <property type="match status" value="1"/>
</dbReference>
<feature type="compositionally biased region" description="Low complexity" evidence="5">
    <location>
        <begin position="233"/>
        <end position="258"/>
    </location>
</feature>
<gene>
    <name evidence="9" type="primary">RNF151</name>
</gene>
<dbReference type="PROSITE" id="PS50089">
    <property type="entry name" value="ZF_RING_2"/>
    <property type="match status" value="1"/>
</dbReference>
<keyword evidence="10" id="KW-1185">Reference proteome</keyword>
<reference evidence="9" key="3">
    <citation type="submission" date="2025-09" db="UniProtKB">
        <authorList>
            <consortium name="Ensembl"/>
        </authorList>
    </citation>
    <scope>IDENTIFICATION</scope>
</reference>
<protein>
    <recommendedName>
        <fullName evidence="11">Ring finger protein 151</fullName>
    </recommendedName>
</protein>
<dbReference type="PROSITE" id="PS51081">
    <property type="entry name" value="ZF_SIAH"/>
    <property type="match status" value="1"/>
</dbReference>
<evidence type="ECO:0000256" key="2">
    <source>
        <dbReference type="ARBA" id="ARBA00022771"/>
    </source>
</evidence>